<evidence type="ECO:0000259" key="2">
    <source>
        <dbReference type="Pfam" id="PF03807"/>
    </source>
</evidence>
<proteinExistence type="predicted"/>
<dbReference type="PANTHER" id="PTHR14239:SF10">
    <property type="entry name" value="REDUCTASE"/>
    <property type="match status" value="1"/>
</dbReference>
<keyword evidence="1" id="KW-0560">Oxidoreductase</keyword>
<sequence>MATTMTTIGFIGAGHIGGTLAQLAIAQGYDVVVSNSRGPETLTDLVEQLGDRARAATAAEAAAAGDVVVVTIPTKAIGDVPVEPLAGKVVIDTNNYYPQRDGQIAALDDESTTVSELLQARLPESHVVKAFNHIYFSDLASQGVPAGTPDRRALAVAGDSDEARAAVAELIDELGFDTVDVGPLAEGWRYQRDTAAYVERFDADGLRDALAKAVRYRDM</sequence>
<dbReference type="Proteomes" id="UP000321118">
    <property type="component" value="Unassembled WGS sequence"/>
</dbReference>
<evidence type="ECO:0000256" key="1">
    <source>
        <dbReference type="ARBA" id="ARBA00023002"/>
    </source>
</evidence>
<name>A0A510VEB9_9CELL</name>
<organism evidence="3 4">
    <name type="scientific">Cellulomonas xylanilytica</name>
    <dbReference type="NCBI Taxonomy" id="233583"/>
    <lineage>
        <taxon>Bacteria</taxon>
        <taxon>Bacillati</taxon>
        <taxon>Actinomycetota</taxon>
        <taxon>Actinomycetes</taxon>
        <taxon>Micrococcales</taxon>
        <taxon>Cellulomonadaceae</taxon>
        <taxon>Cellulomonas</taxon>
    </lineage>
</organism>
<accession>A0A510VEB9</accession>
<dbReference type="Gene3D" id="3.40.50.720">
    <property type="entry name" value="NAD(P)-binding Rossmann-like Domain"/>
    <property type="match status" value="1"/>
</dbReference>
<dbReference type="Pfam" id="PF03807">
    <property type="entry name" value="F420_oxidored"/>
    <property type="match status" value="1"/>
</dbReference>
<dbReference type="EMBL" id="BJUB01000017">
    <property type="protein sequence ID" value="GEK23475.1"/>
    <property type="molecule type" value="Genomic_DNA"/>
</dbReference>
<dbReference type="GO" id="GO:0016491">
    <property type="term" value="F:oxidoreductase activity"/>
    <property type="evidence" value="ECO:0007669"/>
    <property type="project" value="UniProtKB-KW"/>
</dbReference>
<gene>
    <name evidence="3" type="ORF">CXY01_39950</name>
</gene>
<dbReference type="InterPro" id="IPR051267">
    <property type="entry name" value="STEAP_metalloreductase"/>
</dbReference>
<keyword evidence="4" id="KW-1185">Reference proteome</keyword>
<reference evidence="3 4" key="1">
    <citation type="submission" date="2019-07" db="EMBL/GenBank/DDBJ databases">
        <title>Whole genome shotgun sequence of Cellulomonas xylanilytica NBRC 101102.</title>
        <authorList>
            <person name="Hosoyama A."/>
            <person name="Uohara A."/>
            <person name="Ohji S."/>
            <person name="Ichikawa N."/>
        </authorList>
    </citation>
    <scope>NUCLEOTIDE SEQUENCE [LARGE SCALE GENOMIC DNA]</scope>
    <source>
        <strain evidence="3 4">NBRC 101102</strain>
    </source>
</reference>
<comment type="caution">
    <text evidence="3">The sequence shown here is derived from an EMBL/GenBank/DDBJ whole genome shotgun (WGS) entry which is preliminary data.</text>
</comment>
<dbReference type="PANTHER" id="PTHR14239">
    <property type="entry name" value="DUDULIN-RELATED"/>
    <property type="match status" value="1"/>
</dbReference>
<dbReference type="SUPFAM" id="SSF51735">
    <property type="entry name" value="NAD(P)-binding Rossmann-fold domains"/>
    <property type="match status" value="1"/>
</dbReference>
<protein>
    <submittedName>
        <fullName evidence="3">NADP oxidoreductase</fullName>
    </submittedName>
</protein>
<evidence type="ECO:0000313" key="3">
    <source>
        <dbReference type="EMBL" id="GEK23475.1"/>
    </source>
</evidence>
<dbReference type="AlphaFoldDB" id="A0A510VEB9"/>
<feature type="domain" description="Pyrroline-5-carboxylate reductase catalytic N-terminal" evidence="2">
    <location>
        <begin position="7"/>
        <end position="96"/>
    </location>
</feature>
<evidence type="ECO:0000313" key="4">
    <source>
        <dbReference type="Proteomes" id="UP000321118"/>
    </source>
</evidence>
<dbReference type="InterPro" id="IPR036291">
    <property type="entry name" value="NAD(P)-bd_dom_sf"/>
</dbReference>
<dbReference type="InterPro" id="IPR028939">
    <property type="entry name" value="P5C_Rdtase_cat_N"/>
</dbReference>